<gene>
    <name evidence="3" type="ORF">FHK87_13255</name>
</gene>
<reference evidence="3 4" key="1">
    <citation type="submission" date="2019-06" db="EMBL/GenBank/DDBJ databases">
        <authorList>
            <person name="Meng X."/>
        </authorList>
    </citation>
    <scope>NUCLEOTIDE SEQUENCE [LARGE SCALE GENOMIC DNA]</scope>
    <source>
        <strain evidence="3 4">M625</strain>
    </source>
</reference>
<dbReference type="GO" id="GO:0005509">
    <property type="term" value="F:calcium ion binding"/>
    <property type="evidence" value="ECO:0007669"/>
    <property type="project" value="InterPro"/>
</dbReference>
<dbReference type="SUPFAM" id="SSF47473">
    <property type="entry name" value="EF-hand"/>
    <property type="match status" value="1"/>
</dbReference>
<keyword evidence="4" id="KW-1185">Reference proteome</keyword>
<sequence>MWLKYIYGIKYLMNQVMNYSKIILATILLTSFSQLQAQDVDPKQKKKFEKIDANNDNGIDLDELSAFYKGKKKKNGKDFDAAKMFAKKDADNNGKLTLQEFVNKGKKKKS</sequence>
<dbReference type="Proteomes" id="UP000315540">
    <property type="component" value="Unassembled WGS sequence"/>
</dbReference>
<accession>A0A504JIB2</accession>
<evidence type="ECO:0000259" key="2">
    <source>
        <dbReference type="PROSITE" id="PS50222"/>
    </source>
</evidence>
<evidence type="ECO:0000256" key="1">
    <source>
        <dbReference type="SAM" id="SignalP"/>
    </source>
</evidence>
<feature type="chain" id="PRO_5021427245" description="EF-hand domain-containing protein" evidence="1">
    <location>
        <begin position="38"/>
        <end position="110"/>
    </location>
</feature>
<dbReference type="PROSITE" id="PS50222">
    <property type="entry name" value="EF_HAND_2"/>
    <property type="match status" value="1"/>
</dbReference>
<protein>
    <recommendedName>
        <fullName evidence="2">EF-hand domain-containing protein</fullName>
    </recommendedName>
</protein>
<dbReference type="InterPro" id="IPR018247">
    <property type="entry name" value="EF_Hand_1_Ca_BS"/>
</dbReference>
<comment type="caution">
    <text evidence="3">The sequence shown here is derived from an EMBL/GenBank/DDBJ whole genome shotgun (WGS) entry which is preliminary data.</text>
</comment>
<dbReference type="Pfam" id="PF13499">
    <property type="entry name" value="EF-hand_7"/>
    <property type="match status" value="1"/>
</dbReference>
<dbReference type="EMBL" id="VFWZ01000003">
    <property type="protein sequence ID" value="TPN86230.1"/>
    <property type="molecule type" value="Genomic_DNA"/>
</dbReference>
<dbReference type="SMART" id="SM00054">
    <property type="entry name" value="EFh"/>
    <property type="match status" value="2"/>
</dbReference>
<organism evidence="3 4">
    <name type="scientific">Aquimarina algicola</name>
    <dbReference type="NCBI Taxonomy" id="2589995"/>
    <lineage>
        <taxon>Bacteria</taxon>
        <taxon>Pseudomonadati</taxon>
        <taxon>Bacteroidota</taxon>
        <taxon>Flavobacteriia</taxon>
        <taxon>Flavobacteriales</taxon>
        <taxon>Flavobacteriaceae</taxon>
        <taxon>Aquimarina</taxon>
    </lineage>
</organism>
<keyword evidence="1" id="KW-0732">Signal</keyword>
<feature type="signal peptide" evidence="1">
    <location>
        <begin position="1"/>
        <end position="37"/>
    </location>
</feature>
<dbReference type="Gene3D" id="1.10.238.10">
    <property type="entry name" value="EF-hand"/>
    <property type="match status" value="1"/>
</dbReference>
<dbReference type="InterPro" id="IPR011992">
    <property type="entry name" value="EF-hand-dom_pair"/>
</dbReference>
<dbReference type="PROSITE" id="PS00018">
    <property type="entry name" value="EF_HAND_1"/>
    <property type="match status" value="1"/>
</dbReference>
<evidence type="ECO:0000313" key="4">
    <source>
        <dbReference type="Proteomes" id="UP000315540"/>
    </source>
</evidence>
<name>A0A504JIB2_9FLAO</name>
<evidence type="ECO:0000313" key="3">
    <source>
        <dbReference type="EMBL" id="TPN86230.1"/>
    </source>
</evidence>
<dbReference type="InterPro" id="IPR002048">
    <property type="entry name" value="EF_hand_dom"/>
</dbReference>
<dbReference type="AlphaFoldDB" id="A0A504JIB2"/>
<feature type="domain" description="EF-hand" evidence="2">
    <location>
        <begin position="39"/>
        <end position="74"/>
    </location>
</feature>
<proteinExistence type="predicted"/>